<dbReference type="PANTHER" id="PTHR36529:SF1">
    <property type="entry name" value="GLYCOSYLTRANSFERASE"/>
    <property type="match status" value="1"/>
</dbReference>
<dbReference type="InterPro" id="IPR029044">
    <property type="entry name" value="Nucleotide-diphossugar_trans"/>
</dbReference>
<dbReference type="Proteomes" id="UP000718451">
    <property type="component" value="Unassembled WGS sequence"/>
</dbReference>
<dbReference type="Gene3D" id="3.90.550.10">
    <property type="entry name" value="Spore Coat Polysaccharide Biosynthesis Protein SpsA, Chain A"/>
    <property type="match status" value="1"/>
</dbReference>
<evidence type="ECO:0000313" key="2">
    <source>
        <dbReference type="Proteomes" id="UP000718451"/>
    </source>
</evidence>
<sequence>MKSSPKNTVAILVFANSSLLDESRKGIPHSRQLFDELTDDVLKKVEKTGLPFYLCDERQQIGSDFGTRFTAAIQTTFAKGFDSIITVGNDTPHLTVEMLLQSHKNLMEGKTVIGPSSDGGVYLLGIHKNKFDAQLFRVMPWQQETLFDTLGLHFLRKGILHQLPKLNDLDSTKDIQIILDTKQRLSVALTGLLLRLVRKSRAERTPYLVQTISGFQNPNFNKGSPLHFQ</sequence>
<gene>
    <name evidence="1" type="ORF">HCU67_04435</name>
</gene>
<dbReference type="EMBL" id="JAAWWL010000001">
    <property type="protein sequence ID" value="NKI31180.1"/>
    <property type="molecule type" value="Genomic_DNA"/>
</dbReference>
<protein>
    <submittedName>
        <fullName evidence="1">DUF2064 domain-containing protein</fullName>
    </submittedName>
</protein>
<dbReference type="Pfam" id="PF09837">
    <property type="entry name" value="DUF2064"/>
    <property type="match status" value="1"/>
</dbReference>
<dbReference type="RefSeq" id="WP_168551369.1">
    <property type="nucleotide sequence ID" value="NZ_JAAWWL010000001.1"/>
</dbReference>
<proteinExistence type="predicted"/>
<name>A0ABX1GQ27_9FLAO</name>
<dbReference type="SUPFAM" id="SSF53448">
    <property type="entry name" value="Nucleotide-diphospho-sugar transferases"/>
    <property type="match status" value="1"/>
</dbReference>
<evidence type="ECO:0000313" key="1">
    <source>
        <dbReference type="EMBL" id="NKI31180.1"/>
    </source>
</evidence>
<reference evidence="1 2" key="1">
    <citation type="submission" date="2020-04" db="EMBL/GenBank/DDBJ databases">
        <authorList>
            <person name="Yoon J."/>
        </authorList>
    </citation>
    <scope>NUCLEOTIDE SEQUENCE [LARGE SCALE GENOMIC DNA]</scope>
    <source>
        <strain evidence="1 2">DJ-13</strain>
    </source>
</reference>
<keyword evidence="2" id="KW-1185">Reference proteome</keyword>
<accession>A0ABX1GQ27</accession>
<organism evidence="1 2">
    <name type="scientific">Croceivirga thetidis</name>
    <dbReference type="NCBI Taxonomy" id="2721623"/>
    <lineage>
        <taxon>Bacteria</taxon>
        <taxon>Pseudomonadati</taxon>
        <taxon>Bacteroidota</taxon>
        <taxon>Flavobacteriia</taxon>
        <taxon>Flavobacteriales</taxon>
        <taxon>Flavobacteriaceae</taxon>
        <taxon>Croceivirga</taxon>
    </lineage>
</organism>
<dbReference type="PANTHER" id="PTHR36529">
    <property type="entry name" value="SLL1095 PROTEIN"/>
    <property type="match status" value="1"/>
</dbReference>
<comment type="caution">
    <text evidence="1">The sequence shown here is derived from an EMBL/GenBank/DDBJ whole genome shotgun (WGS) entry which is preliminary data.</text>
</comment>
<dbReference type="InterPro" id="IPR018641">
    <property type="entry name" value="Trfase_1_rSAM/seldom-assoc"/>
</dbReference>